<evidence type="ECO:0000259" key="9">
    <source>
        <dbReference type="PROSITE" id="PS50192"/>
    </source>
</evidence>
<dbReference type="PROSITE" id="PS50192">
    <property type="entry name" value="T_SNARE"/>
    <property type="match status" value="1"/>
</dbReference>
<feature type="domain" description="T-SNARE coiled-coil homology" evidence="9">
    <location>
        <begin position="628"/>
        <end position="690"/>
    </location>
</feature>
<dbReference type="InParanoid" id="Q8TUP6"/>
<feature type="transmembrane region" description="Helical" evidence="7">
    <location>
        <begin position="57"/>
        <end position="79"/>
    </location>
</feature>
<proteinExistence type="inferred from homology"/>
<evidence type="ECO:0000259" key="11">
    <source>
        <dbReference type="PROSITE" id="PS51753"/>
    </source>
</evidence>
<dbReference type="CDD" id="cd06225">
    <property type="entry name" value="HAMP"/>
    <property type="match status" value="1"/>
</dbReference>
<evidence type="ECO:0000259" key="8">
    <source>
        <dbReference type="PROSITE" id="PS50111"/>
    </source>
</evidence>
<dbReference type="InterPro" id="IPR000727">
    <property type="entry name" value="T_SNARE_dom"/>
</dbReference>
<evidence type="ECO:0000256" key="5">
    <source>
        <dbReference type="PROSITE-ProRule" id="PRU00284"/>
    </source>
</evidence>
<dbReference type="KEGG" id="mac:MA_0019"/>
<dbReference type="PhylomeDB" id="Q8TUP6"/>
<feature type="compositionally biased region" description="Polar residues" evidence="6">
    <location>
        <begin position="681"/>
        <end position="690"/>
    </location>
</feature>
<dbReference type="AlphaFoldDB" id="Q8TUP6"/>
<evidence type="ECO:0000256" key="7">
    <source>
        <dbReference type="SAM" id="Phobius"/>
    </source>
</evidence>
<dbReference type="InterPro" id="IPR003660">
    <property type="entry name" value="HAMP_dom"/>
</dbReference>
<reference evidence="12 13" key="1">
    <citation type="journal article" date="2002" name="Genome Res.">
        <title>The genome of Methanosarcina acetivorans reveals extensive metabolic and physiological diversity.</title>
        <authorList>
            <person name="Galagan J.E."/>
            <person name="Nusbaum C."/>
            <person name="Roy A."/>
            <person name="Endrizzi M.G."/>
            <person name="Macdonald P."/>
            <person name="FitzHugh W."/>
            <person name="Calvo S."/>
            <person name="Engels R."/>
            <person name="Smirnov S."/>
            <person name="Atnoor D."/>
            <person name="Brown A."/>
            <person name="Allen N."/>
            <person name="Naylor J."/>
            <person name="Stange-Thomann N."/>
            <person name="DeArellano K."/>
            <person name="Johnson R."/>
            <person name="Linton L."/>
            <person name="McEwan P."/>
            <person name="McKernan K."/>
            <person name="Talamas J."/>
            <person name="Tirrell A."/>
            <person name="Ye W."/>
            <person name="Zimmer A."/>
            <person name="Barber R.D."/>
            <person name="Cann I."/>
            <person name="Graham D.E."/>
            <person name="Grahame D.A."/>
            <person name="Guss A."/>
            <person name="Hedderich R."/>
            <person name="Ingram-Smith C."/>
            <person name="Kuettner C.H."/>
            <person name="Krzycki J.A."/>
            <person name="Leigh J.A."/>
            <person name="Li W."/>
            <person name="Liu J."/>
            <person name="Mukhopadhyay B."/>
            <person name="Reeve J.N."/>
            <person name="Smith K."/>
            <person name="Springer T.A."/>
            <person name="Umayam L.A."/>
            <person name="White O."/>
            <person name="White R.H."/>
            <person name="de Macario E.C."/>
            <person name="Ferry J.G."/>
            <person name="Jarrell K.F."/>
            <person name="Jing H."/>
            <person name="Macario A.J.L."/>
            <person name="Paulsen I."/>
            <person name="Pritchett M."/>
            <person name="Sowers K.R."/>
            <person name="Swanson R.V."/>
            <person name="Zinder S.H."/>
            <person name="Lander E."/>
            <person name="Metcalf W.W."/>
            <person name="Birren B."/>
        </authorList>
    </citation>
    <scope>NUCLEOTIDE SEQUENCE [LARGE SCALE GENOMIC DNA]</scope>
    <source>
        <strain evidence="13">ATCC 35395 / DSM 2834 / JCM 12185 / C2A</strain>
    </source>
</reference>
<evidence type="ECO:0000313" key="13">
    <source>
        <dbReference type="Proteomes" id="UP000002487"/>
    </source>
</evidence>
<sequence length="739" mass="82033">MGNLNKTFTGISFTGVISFCPFQQGSPWVVMWLQDRKGRKAKKLEARVKKMYKSTKIGHVVIGFALLLILIFFVGYTGYQGMTEVEKKSRAIQNMTFIMNNMQDALQAEESYIIHRDPAYKEEVYRYLSLVPTQAAISKEIYIGYLDPVNRDRMDFVLSASSNFSEAFDRYVEADDEQAAVRDKLVADSETLIANADELSKNQMIQYREEFESGYSNGTLEKKFSNAESSRSIIVLTMKARNEYQNYAMSSDQQYADNFDAYMEDLIELSTDLNGRMERPENIALGDEILTSAENFQADFEQFKVLEERKTLEEENMRAIATQVEEVATAASADQKEELDSLIVNSINQIFLVTFLSILIGVLLVFVILDIYRKPIYELLEAADKISEGDLDVDIKGSSRSEIYQLSEAFKAMVENLRSLIKEIQEGSLHLATLSEEMSSSSEEVASASRRISETAGEISNGAEMQSTKIVDITHAMQDMTHNIQEVADNTQKVSKSTNLVNETVSNIGNVSRDVLSKMDLIRSSVAGTEVVIKELDSKSQQINEIITLITRIADQTNMLALNAAIEAARAGEHGRGFSVVADEVRKLAEESGSAAQNISRLIDEIRESISDTVESIEASKKNVKNGSISVSEEVEMVTGIVSTINEITNMIEDVAAATEEQSASIEEITSTLEDISSISEQSAAGTQETAAALEEQSASMSELASMANDLSLLGEKMKKATEKFRLGDSKEESESSFE</sequence>
<dbReference type="HOGENOM" id="CLU_000445_107_19_2"/>
<keyword evidence="13" id="KW-1185">Reference proteome</keyword>
<evidence type="ECO:0000256" key="4">
    <source>
        <dbReference type="ARBA" id="ARBA00029447"/>
    </source>
</evidence>
<dbReference type="PANTHER" id="PTHR32089:SF112">
    <property type="entry name" value="LYSOZYME-LIKE PROTEIN-RELATED"/>
    <property type="match status" value="1"/>
</dbReference>
<feature type="domain" description="Methyl-accepting transducer" evidence="8">
    <location>
        <begin position="441"/>
        <end position="677"/>
    </location>
</feature>
<feature type="domain" description="HBM" evidence="11">
    <location>
        <begin position="87"/>
        <end position="343"/>
    </location>
</feature>
<evidence type="ECO:0000256" key="3">
    <source>
        <dbReference type="ARBA" id="ARBA00023224"/>
    </source>
</evidence>
<dbReference type="GO" id="GO:0006935">
    <property type="term" value="P:chemotaxis"/>
    <property type="evidence" value="ECO:0000318"/>
    <property type="project" value="GO_Central"/>
</dbReference>
<feature type="region of interest" description="Disordered" evidence="6">
    <location>
        <begin position="681"/>
        <end position="700"/>
    </location>
</feature>
<keyword evidence="2" id="KW-0997">Cell inner membrane</keyword>
<comment type="similarity">
    <text evidence="4">Belongs to the methyl-accepting chemotaxis (MCP) protein family.</text>
</comment>
<dbReference type="Gene3D" id="6.10.340.10">
    <property type="match status" value="1"/>
</dbReference>
<accession>Q8TUP6</accession>
<dbReference type="Gene3D" id="1.10.287.950">
    <property type="entry name" value="Methyl-accepting chemotaxis protein"/>
    <property type="match status" value="1"/>
</dbReference>
<keyword evidence="7" id="KW-1133">Transmembrane helix</keyword>
<organism evidence="12 13">
    <name type="scientific">Methanosarcina acetivorans (strain ATCC 35395 / DSM 2834 / JCM 12185 / C2A)</name>
    <dbReference type="NCBI Taxonomy" id="188937"/>
    <lineage>
        <taxon>Archaea</taxon>
        <taxon>Methanobacteriati</taxon>
        <taxon>Methanobacteriota</taxon>
        <taxon>Stenosarchaea group</taxon>
        <taxon>Methanomicrobia</taxon>
        <taxon>Methanosarcinales</taxon>
        <taxon>Methanosarcinaceae</taxon>
        <taxon>Methanosarcina</taxon>
    </lineage>
</organism>
<feature type="transmembrane region" description="Helical" evidence="7">
    <location>
        <begin position="12"/>
        <end position="33"/>
    </location>
</feature>
<dbReference type="SMART" id="SM01358">
    <property type="entry name" value="HBM"/>
    <property type="match status" value="1"/>
</dbReference>
<evidence type="ECO:0000313" key="12">
    <source>
        <dbReference type="EMBL" id="AAM03473.1"/>
    </source>
</evidence>
<dbReference type="EMBL" id="AE010299">
    <property type="protein sequence ID" value="AAM03473.1"/>
    <property type="molecule type" value="Genomic_DNA"/>
</dbReference>
<keyword evidence="2" id="KW-1003">Cell membrane</keyword>
<dbReference type="STRING" id="188937.MA_0019"/>
<dbReference type="CDD" id="cd11386">
    <property type="entry name" value="MCP_signal"/>
    <property type="match status" value="1"/>
</dbReference>
<evidence type="ECO:0000259" key="10">
    <source>
        <dbReference type="PROSITE" id="PS50885"/>
    </source>
</evidence>
<name>Q8TUP6_METAC</name>
<keyword evidence="7" id="KW-0472">Membrane</keyword>
<feature type="domain" description="HAMP" evidence="10">
    <location>
        <begin position="374"/>
        <end position="422"/>
    </location>
</feature>
<keyword evidence="3 5" id="KW-0807">Transducer</keyword>
<dbReference type="SMART" id="SM00283">
    <property type="entry name" value="MA"/>
    <property type="match status" value="1"/>
</dbReference>
<dbReference type="PANTHER" id="PTHR32089">
    <property type="entry name" value="METHYL-ACCEPTING CHEMOTAXIS PROTEIN MCPB"/>
    <property type="match status" value="1"/>
</dbReference>
<protein>
    <submittedName>
        <fullName evidence="12">Methyl-accepting chemotaxis protein</fullName>
    </submittedName>
</protein>
<dbReference type="Pfam" id="PF00015">
    <property type="entry name" value="MCPsignal"/>
    <property type="match status" value="1"/>
</dbReference>
<comment type="subcellular location">
    <subcellularLocation>
        <location evidence="1">Cell inner membrane</location>
        <topology evidence="1">Multi-pass membrane protein</topology>
    </subcellularLocation>
</comment>
<dbReference type="InterPro" id="IPR004089">
    <property type="entry name" value="MCPsignal_dom"/>
</dbReference>
<dbReference type="PROSITE" id="PS51753">
    <property type="entry name" value="HBM"/>
    <property type="match status" value="1"/>
</dbReference>
<dbReference type="GO" id="GO:0007165">
    <property type="term" value="P:signal transduction"/>
    <property type="evidence" value="ECO:0007669"/>
    <property type="project" value="UniProtKB-KW"/>
</dbReference>
<dbReference type="Pfam" id="PF00672">
    <property type="entry name" value="HAMP"/>
    <property type="match status" value="1"/>
</dbReference>
<dbReference type="Proteomes" id="UP000002487">
    <property type="component" value="Chromosome"/>
</dbReference>
<feature type="transmembrane region" description="Helical" evidence="7">
    <location>
        <begin position="350"/>
        <end position="372"/>
    </location>
</feature>
<evidence type="ECO:0000256" key="2">
    <source>
        <dbReference type="ARBA" id="ARBA00022519"/>
    </source>
</evidence>
<evidence type="ECO:0000256" key="6">
    <source>
        <dbReference type="SAM" id="MobiDB-lite"/>
    </source>
</evidence>
<dbReference type="FunFam" id="1.10.287.950:FF:000001">
    <property type="entry name" value="Methyl-accepting chemotaxis sensory transducer"/>
    <property type="match status" value="1"/>
</dbReference>
<dbReference type="GO" id="GO:0005886">
    <property type="term" value="C:plasma membrane"/>
    <property type="evidence" value="ECO:0007669"/>
    <property type="project" value="UniProtKB-SubCell"/>
</dbReference>
<dbReference type="InterPro" id="IPR032255">
    <property type="entry name" value="HBM"/>
</dbReference>
<dbReference type="SUPFAM" id="SSF58104">
    <property type="entry name" value="Methyl-accepting chemotaxis protein (MCP) signaling domain"/>
    <property type="match status" value="1"/>
</dbReference>
<keyword evidence="7" id="KW-0812">Transmembrane</keyword>
<dbReference type="PROSITE" id="PS50885">
    <property type="entry name" value="HAMP"/>
    <property type="match status" value="1"/>
</dbReference>
<dbReference type="SMART" id="SM00304">
    <property type="entry name" value="HAMP"/>
    <property type="match status" value="1"/>
</dbReference>
<gene>
    <name evidence="12" type="primary">mcp-2</name>
    <name evidence="12" type="ordered locus">MA_0019</name>
</gene>
<dbReference type="EnsemblBacteria" id="AAM03473">
    <property type="protein sequence ID" value="AAM03473"/>
    <property type="gene ID" value="MA_0019"/>
</dbReference>
<evidence type="ECO:0000256" key="1">
    <source>
        <dbReference type="ARBA" id="ARBA00004429"/>
    </source>
</evidence>
<dbReference type="PROSITE" id="PS50111">
    <property type="entry name" value="CHEMOTAXIS_TRANSDUC_2"/>
    <property type="match status" value="1"/>
</dbReference>